<keyword evidence="1" id="KW-1133">Transmembrane helix</keyword>
<keyword evidence="1" id="KW-0812">Transmembrane</keyword>
<dbReference type="InterPro" id="IPR010406">
    <property type="entry name" value="DUF1003"/>
</dbReference>
<dbReference type="EMBL" id="NGLE01000001">
    <property type="protein sequence ID" value="OTO09340.1"/>
    <property type="molecule type" value="Genomic_DNA"/>
</dbReference>
<keyword evidence="1" id="KW-0472">Membrane</keyword>
<name>A0A242CHF1_9ENTE</name>
<keyword evidence="4" id="KW-1185">Reference proteome</keyword>
<dbReference type="EMBL" id="NGLE02000001">
    <property type="protein sequence ID" value="MEI5994528.1"/>
    <property type="molecule type" value="Genomic_DNA"/>
</dbReference>
<gene>
    <name evidence="3" type="ORF">A5880_000019</name>
    <name evidence="2" type="ORF">A5880_002114</name>
</gene>
<evidence type="ECO:0000256" key="1">
    <source>
        <dbReference type="SAM" id="Phobius"/>
    </source>
</evidence>
<proteinExistence type="predicted"/>
<feature type="transmembrane region" description="Helical" evidence="1">
    <location>
        <begin position="137"/>
        <end position="160"/>
    </location>
</feature>
<dbReference type="Pfam" id="PF06210">
    <property type="entry name" value="DUF1003"/>
    <property type="match status" value="1"/>
</dbReference>
<dbReference type="Proteomes" id="UP000195139">
    <property type="component" value="Unassembled WGS sequence"/>
</dbReference>
<reference evidence="2 4" key="2">
    <citation type="submission" date="2018-07" db="EMBL/GenBank/DDBJ databases">
        <title>The Genome Sequence of Enterococcus sp. DIV0659b.</title>
        <authorList>
            <consortium name="The Broad Institute Genomics Platform"/>
            <consortium name="The Broad Institute Genomic Center for Infectious Diseases"/>
            <person name="Earl A."/>
            <person name="Manson A."/>
            <person name="Schwartman J."/>
            <person name="Gilmore M."/>
            <person name="Abouelleil A."/>
            <person name="Cao P."/>
            <person name="Chapman S."/>
            <person name="Cusick C."/>
            <person name="Shea T."/>
            <person name="Young S."/>
            <person name="Neafsey D."/>
            <person name="Nusbaum C."/>
            <person name="Birren B."/>
        </authorList>
    </citation>
    <scope>NUCLEOTIDE SEQUENCE [LARGE SCALE GENOMIC DNA]</scope>
    <source>
        <strain evidence="2 4">4G2_DIV0659</strain>
    </source>
</reference>
<dbReference type="PANTHER" id="PTHR41386:SF1">
    <property type="entry name" value="MEMBRANE PROTEIN"/>
    <property type="match status" value="1"/>
</dbReference>
<sequence length="229" mass="26415">MTNKHQKQASGVILKNVEEEIRLYILKLRPDLTEDSKVAFPDLLNYRLEYIKELISSDSGKMEQLNETIMQSIKKNTTITDKLDSSAEQNLTTGQKTADGIAKFGGSWPFIFIFIAILVTWIAVNSTMIFFKPFDPYPYILLNLALSCLAAIQAPVIMMSQNRQEERDRKQAANDYQVNLKAEIEVNLLHEKMDYLINSQWQHLVQMQNMQIELLGELQEQINELSKKE</sequence>
<evidence type="ECO:0000313" key="3">
    <source>
        <dbReference type="EMBL" id="OTO09340.1"/>
    </source>
</evidence>
<accession>A0A242CHF1</accession>
<reference evidence="3" key="1">
    <citation type="submission" date="2017-05" db="EMBL/GenBank/DDBJ databases">
        <title>The Genome Sequence of Enterococcus sp. 4G2_DIV0659.</title>
        <authorList>
            <consortium name="The Broad Institute Genomics Platform"/>
            <consortium name="The Broad Institute Genomic Center for Infectious Diseases"/>
            <person name="Earl A."/>
            <person name="Manson A."/>
            <person name="Schwartman J."/>
            <person name="Gilmore M."/>
            <person name="Abouelleil A."/>
            <person name="Cao P."/>
            <person name="Chapman S."/>
            <person name="Cusick C."/>
            <person name="Shea T."/>
            <person name="Young S."/>
            <person name="Neafsey D."/>
            <person name="Nusbaum C."/>
            <person name="Birren B."/>
        </authorList>
    </citation>
    <scope>NUCLEOTIDE SEQUENCE [LARGE SCALE GENOMIC DNA]</scope>
    <source>
        <strain evidence="3">4G2_DIV0659</strain>
    </source>
</reference>
<dbReference type="PANTHER" id="PTHR41386">
    <property type="entry name" value="INTEGRAL MEMBRANE PROTEIN-RELATED"/>
    <property type="match status" value="1"/>
</dbReference>
<evidence type="ECO:0000313" key="2">
    <source>
        <dbReference type="EMBL" id="MEI5994528.1"/>
    </source>
</evidence>
<dbReference type="RefSeq" id="WP_086329000.1">
    <property type="nucleotide sequence ID" value="NZ_NGLE02000001.1"/>
</dbReference>
<dbReference type="STRING" id="1834181.A5880_000019"/>
<evidence type="ECO:0008006" key="5">
    <source>
        <dbReference type="Google" id="ProtNLM"/>
    </source>
</evidence>
<organism evidence="3">
    <name type="scientific">Candidatus Enterococcus mansonii</name>
    <dbReference type="NCBI Taxonomy" id="1834181"/>
    <lineage>
        <taxon>Bacteria</taxon>
        <taxon>Bacillati</taxon>
        <taxon>Bacillota</taxon>
        <taxon>Bacilli</taxon>
        <taxon>Lactobacillales</taxon>
        <taxon>Enterococcaceae</taxon>
        <taxon>Enterococcus</taxon>
    </lineage>
</organism>
<dbReference type="OrthoDB" id="9795736at2"/>
<feature type="transmembrane region" description="Helical" evidence="1">
    <location>
        <begin position="110"/>
        <end position="131"/>
    </location>
</feature>
<evidence type="ECO:0000313" key="4">
    <source>
        <dbReference type="Proteomes" id="UP000195139"/>
    </source>
</evidence>
<comment type="caution">
    <text evidence="3">The sequence shown here is derived from an EMBL/GenBank/DDBJ whole genome shotgun (WGS) entry which is preliminary data.</text>
</comment>
<protein>
    <recommendedName>
        <fullName evidence="5">Cyclic nucleotide-binding protein</fullName>
    </recommendedName>
</protein>
<dbReference type="AlphaFoldDB" id="A0A242CHF1"/>